<dbReference type="AlphaFoldDB" id="A0A1W1C316"/>
<protein>
    <submittedName>
        <fullName evidence="1">Uncharacterized protein</fullName>
    </submittedName>
</protein>
<gene>
    <name evidence="1" type="ORF">MNB_SV-6-1583</name>
</gene>
<dbReference type="SUPFAM" id="SSF50978">
    <property type="entry name" value="WD40 repeat-like"/>
    <property type="match status" value="1"/>
</dbReference>
<sequence>MIRLSDCIKETDLENIILKEVEEQNMTKEYFNNILRPQLWWKMTMKMKKDQEGFSEEGENFLKCGFKRKIIRGKADNTRVLEKFKRTLYQDIIKYGFDKRLPIDINNKINREDLPKGYTVKIEPYKKGFKIICTGLKKGAECLNFSGLNFDNSIININKKSFRGFDSIVINGRKIKTSKKPNIDYIKNLCSKENNTIEFIKNEPFTKYSYESSEPKDIFITAFDRLKRVQYVDKNEYNVYGFSKGKNKFIGSGQRAKIYDLKSLNKIQDVNRIQYKQISRTARKVYHRLESSSSPLISPKDKRAIALRYGNEIQVFNIEKDIFEKTIVLEEKISNLNFFLNETNIIMTNRKKVIVYDIEKEKTIFSKTPKFTDFSKKYRTTHIEKILLSNDKTKIFIISNKNHIEIWSIENNKLKYQKSLNIKYHIDGVSTYPKDKDILVLRFIGKDILFWDTAKDKSVRTLKYSKGYKMSNFIFSSDNRYMIGYGQALYLWDLEKDELVDFMKKELYGMKGAIFIHDSHKFITIDKDVEMWTWQGS</sequence>
<dbReference type="EMBL" id="FPHC01000058">
    <property type="protein sequence ID" value="SFV60240.1"/>
    <property type="molecule type" value="Genomic_DNA"/>
</dbReference>
<name>A0A1W1C316_9ZZZZ</name>
<organism evidence="1">
    <name type="scientific">hydrothermal vent metagenome</name>
    <dbReference type="NCBI Taxonomy" id="652676"/>
    <lineage>
        <taxon>unclassified sequences</taxon>
        <taxon>metagenomes</taxon>
        <taxon>ecological metagenomes</taxon>
    </lineage>
</organism>
<dbReference type="InterPro" id="IPR036322">
    <property type="entry name" value="WD40_repeat_dom_sf"/>
</dbReference>
<dbReference type="Gene3D" id="2.130.10.10">
    <property type="entry name" value="YVTN repeat-like/Quinoprotein amine dehydrogenase"/>
    <property type="match status" value="1"/>
</dbReference>
<dbReference type="InterPro" id="IPR015943">
    <property type="entry name" value="WD40/YVTN_repeat-like_dom_sf"/>
</dbReference>
<accession>A0A1W1C316</accession>
<reference evidence="1" key="1">
    <citation type="submission" date="2016-10" db="EMBL/GenBank/DDBJ databases">
        <authorList>
            <person name="de Groot N.N."/>
        </authorList>
    </citation>
    <scope>NUCLEOTIDE SEQUENCE</scope>
</reference>
<evidence type="ECO:0000313" key="1">
    <source>
        <dbReference type="EMBL" id="SFV60240.1"/>
    </source>
</evidence>
<proteinExistence type="predicted"/>